<comment type="caution">
    <text evidence="1">The sequence shown here is derived from an EMBL/GenBank/DDBJ whole genome shotgun (WGS) entry which is preliminary data.</text>
</comment>
<gene>
    <name evidence="1" type="ORF">HPB47_023608</name>
</gene>
<reference evidence="1 2" key="1">
    <citation type="journal article" date="2020" name="Cell">
        <title>Large-Scale Comparative Analyses of Tick Genomes Elucidate Their Genetic Diversity and Vector Capacities.</title>
        <authorList>
            <consortium name="Tick Genome and Microbiome Consortium (TIGMIC)"/>
            <person name="Jia N."/>
            <person name="Wang J."/>
            <person name="Shi W."/>
            <person name="Du L."/>
            <person name="Sun Y."/>
            <person name="Zhan W."/>
            <person name="Jiang J.F."/>
            <person name="Wang Q."/>
            <person name="Zhang B."/>
            <person name="Ji P."/>
            <person name="Bell-Sakyi L."/>
            <person name="Cui X.M."/>
            <person name="Yuan T.T."/>
            <person name="Jiang B.G."/>
            <person name="Yang W.F."/>
            <person name="Lam T.T."/>
            <person name="Chang Q.C."/>
            <person name="Ding S.J."/>
            <person name="Wang X.J."/>
            <person name="Zhu J.G."/>
            <person name="Ruan X.D."/>
            <person name="Zhao L."/>
            <person name="Wei J.T."/>
            <person name="Ye R.Z."/>
            <person name="Que T.C."/>
            <person name="Du C.H."/>
            <person name="Zhou Y.H."/>
            <person name="Cheng J.X."/>
            <person name="Dai P.F."/>
            <person name="Guo W.B."/>
            <person name="Han X.H."/>
            <person name="Huang E.J."/>
            <person name="Li L.F."/>
            <person name="Wei W."/>
            <person name="Gao Y.C."/>
            <person name="Liu J.Z."/>
            <person name="Shao H.Z."/>
            <person name="Wang X."/>
            <person name="Wang C.C."/>
            <person name="Yang T.C."/>
            <person name="Huo Q.B."/>
            <person name="Li W."/>
            <person name="Chen H.Y."/>
            <person name="Chen S.E."/>
            <person name="Zhou L.G."/>
            <person name="Ni X.B."/>
            <person name="Tian J.H."/>
            <person name="Sheng Y."/>
            <person name="Liu T."/>
            <person name="Pan Y.S."/>
            <person name="Xia L.Y."/>
            <person name="Li J."/>
            <person name="Zhao F."/>
            <person name="Cao W.C."/>
        </authorList>
    </citation>
    <scope>NUCLEOTIDE SEQUENCE [LARGE SCALE GENOMIC DNA]</scope>
    <source>
        <strain evidence="1">Iper-2018</strain>
    </source>
</reference>
<evidence type="ECO:0000313" key="2">
    <source>
        <dbReference type="Proteomes" id="UP000805193"/>
    </source>
</evidence>
<dbReference type="Proteomes" id="UP000805193">
    <property type="component" value="Unassembled WGS sequence"/>
</dbReference>
<name>A0AC60Q6X0_IXOPE</name>
<protein>
    <submittedName>
        <fullName evidence="1">Uncharacterized protein</fullName>
    </submittedName>
</protein>
<proteinExistence type="predicted"/>
<accession>A0AC60Q6X0</accession>
<dbReference type="EMBL" id="JABSTQ010009409">
    <property type="protein sequence ID" value="KAG0429466.1"/>
    <property type="molecule type" value="Genomic_DNA"/>
</dbReference>
<evidence type="ECO:0000313" key="1">
    <source>
        <dbReference type="EMBL" id="KAG0429466.1"/>
    </source>
</evidence>
<keyword evidence="2" id="KW-1185">Reference proteome</keyword>
<organism evidence="1 2">
    <name type="scientific">Ixodes persulcatus</name>
    <name type="common">Taiga tick</name>
    <dbReference type="NCBI Taxonomy" id="34615"/>
    <lineage>
        <taxon>Eukaryota</taxon>
        <taxon>Metazoa</taxon>
        <taxon>Ecdysozoa</taxon>
        <taxon>Arthropoda</taxon>
        <taxon>Chelicerata</taxon>
        <taxon>Arachnida</taxon>
        <taxon>Acari</taxon>
        <taxon>Parasitiformes</taxon>
        <taxon>Ixodida</taxon>
        <taxon>Ixodoidea</taxon>
        <taxon>Ixodidae</taxon>
        <taxon>Ixodinae</taxon>
        <taxon>Ixodes</taxon>
    </lineage>
</organism>
<sequence length="741" mass="82305">MEGSKQEDNGGRRKLAKRKTQPPQPKQAEEANMPTKEEPSWARPIKKISEAPSQLTNLMSQMAAQVAQIGSKVNRLEAKVGQLILEMKAKKTQPYAPSIGRRELVSLMEQNNLTLLNESNTPTHRGTSTSRDTTPGLSPVAGTLDISRRNEGTNQLCDGTWRLLRHLIDPLTSKSETNRNKTRTLNNSGGEAVKLVEDLRDKYLKTKKIGEWPGPYRGLSNESPAKSPHIDNLRPISLTSCVGKVMERMVLNRLQRHLDCTKQMPDTMYGFRRHLSTQDVLLQLKEEVMKQATRHSPRAILALDLKGAFDNVSHASIITNLLGTGCGERTYNYVREFLTERRARIKGSVLSPLLFNIALLGLPRALGVIEGLGHALYADDVSLWTTKAGSSGWIQDTLQAAADVVEKYARGYGLRCSPQKSELVVVRPRAPKKHTERGSVKILGLTVQADNKVATSLCGLKHTSEQILHRLRRQVVIIIRKAVKQAIGVPVSASTNKLLEMEIHNTVDELIEGHLSSQRQRLSQTQSGRQVIRKIGWSAAELEEKGKLAGDWQEKIKTKPIPKNINPACHGGRRKELGNGEDVVYTDVSRDQGTTRAVAVVTTNKKMLTSVSVEVKDVEEAEEVAIALALTLPGRTRVVTDSQQAYRSFQLRVLKNKRPPEEPIDVVWVRSHYAVEGNELAHKQARALTYRATGRGRGEFRLDQKHPPPLSPIALTLSPVERWENLLSSPALEGRSALVGH</sequence>